<evidence type="ECO:0000259" key="1">
    <source>
        <dbReference type="SMART" id="SM00849"/>
    </source>
</evidence>
<keyword evidence="3" id="KW-1185">Reference proteome</keyword>
<dbReference type="Proteomes" id="UP000325307">
    <property type="component" value="Unassembled WGS sequence"/>
</dbReference>
<dbReference type="PANTHER" id="PTHR43546:SF3">
    <property type="entry name" value="UPF0173 METAL-DEPENDENT HYDROLASE MJ1163"/>
    <property type="match status" value="1"/>
</dbReference>
<evidence type="ECO:0000313" key="3">
    <source>
        <dbReference type="Proteomes" id="UP000325307"/>
    </source>
</evidence>
<name>A0A5A7NTI3_9MICC</name>
<dbReference type="InterPro" id="IPR001279">
    <property type="entry name" value="Metallo-B-lactamas"/>
</dbReference>
<dbReference type="GO" id="GO:0016787">
    <property type="term" value="F:hydrolase activity"/>
    <property type="evidence" value="ECO:0007669"/>
    <property type="project" value="UniProtKB-KW"/>
</dbReference>
<dbReference type="EMBL" id="BKDJ01000015">
    <property type="protein sequence ID" value="GER24059.1"/>
    <property type="molecule type" value="Genomic_DNA"/>
</dbReference>
<dbReference type="PANTHER" id="PTHR43546">
    <property type="entry name" value="UPF0173 METAL-DEPENDENT HYDROLASE MJ1163-RELATED"/>
    <property type="match status" value="1"/>
</dbReference>
<sequence length="226" mass="23998">MAAARLSPMKLTKYGHACVRLEKDGRVLVIDPGTFSDVAAALEGADAVLVTHEHADHLDTTRVLPALAADPDLVLYAPAPLAATLRDGAGDAATRILDAVPEAAFDLAGFSVRTYGGQHALIHAHIPVVHNIGYVIDEALYHPGDSFTVPHDVQVTTLLVPAHAPWSKSGEVIDFVIAVRPKKVYPIHDGLLNERGLALVDGHVGRFGGLYGASYERLESGVGREV</sequence>
<dbReference type="InterPro" id="IPR050114">
    <property type="entry name" value="UPF0173_UPF0282_UlaG_hydrolase"/>
</dbReference>
<dbReference type="Gene3D" id="3.60.15.10">
    <property type="entry name" value="Ribonuclease Z/Hydroxyacylglutathione hydrolase-like"/>
    <property type="match status" value="1"/>
</dbReference>
<proteinExistence type="predicted"/>
<gene>
    <name evidence="2" type="ORF">NCCP1664_25540</name>
</gene>
<protein>
    <submittedName>
        <fullName evidence="2">MBL fold metallo-hydrolase</fullName>
    </submittedName>
</protein>
<organism evidence="2 3">
    <name type="scientific">Zafaria cholistanensis</name>
    <dbReference type="NCBI Taxonomy" id="1682741"/>
    <lineage>
        <taxon>Bacteria</taxon>
        <taxon>Bacillati</taxon>
        <taxon>Actinomycetota</taxon>
        <taxon>Actinomycetes</taxon>
        <taxon>Micrococcales</taxon>
        <taxon>Micrococcaceae</taxon>
        <taxon>Zafaria</taxon>
    </lineage>
</organism>
<feature type="domain" description="Metallo-beta-lactamase" evidence="1">
    <location>
        <begin position="15"/>
        <end position="188"/>
    </location>
</feature>
<keyword evidence="2" id="KW-0378">Hydrolase</keyword>
<dbReference type="SUPFAM" id="SSF56281">
    <property type="entry name" value="Metallo-hydrolase/oxidoreductase"/>
    <property type="match status" value="1"/>
</dbReference>
<accession>A0A5A7NTI3</accession>
<reference evidence="2 3" key="1">
    <citation type="submission" date="2019-09" db="EMBL/GenBank/DDBJ databases">
        <title>Arthrobacter zafarii sp. nov., a moderately thermotolerant and halotolerant actinobacterium isolated from Cholistan desert soil of Pakistan.</title>
        <authorList>
            <person name="Amin A."/>
            <person name="Ahmed I."/>
            <person name="Khalid N."/>
            <person name="Schumann P."/>
            <person name="Busse H.J."/>
            <person name="Khan I.U."/>
            <person name="Li S."/>
            <person name="Li W.J."/>
        </authorList>
    </citation>
    <scope>NUCLEOTIDE SEQUENCE [LARGE SCALE GENOMIC DNA]</scope>
    <source>
        <strain evidence="2 3">NCCP-1664</strain>
    </source>
</reference>
<dbReference type="AlphaFoldDB" id="A0A5A7NTI3"/>
<dbReference type="InterPro" id="IPR036866">
    <property type="entry name" value="RibonucZ/Hydroxyglut_hydro"/>
</dbReference>
<dbReference type="Pfam" id="PF13483">
    <property type="entry name" value="Lactamase_B_3"/>
    <property type="match status" value="1"/>
</dbReference>
<evidence type="ECO:0000313" key="2">
    <source>
        <dbReference type="EMBL" id="GER24059.1"/>
    </source>
</evidence>
<comment type="caution">
    <text evidence="2">The sequence shown here is derived from an EMBL/GenBank/DDBJ whole genome shotgun (WGS) entry which is preliminary data.</text>
</comment>
<dbReference type="SMART" id="SM00849">
    <property type="entry name" value="Lactamase_B"/>
    <property type="match status" value="1"/>
</dbReference>